<dbReference type="CDD" id="cd13426">
    <property type="entry name" value="Peptidase_G1"/>
    <property type="match status" value="1"/>
</dbReference>
<feature type="compositionally biased region" description="Low complexity" evidence="2">
    <location>
        <begin position="351"/>
        <end position="362"/>
    </location>
</feature>
<evidence type="ECO:0000313" key="4">
    <source>
        <dbReference type="Proteomes" id="UP000566819"/>
    </source>
</evidence>
<feature type="compositionally biased region" description="Gly residues" evidence="2">
    <location>
        <begin position="363"/>
        <end position="382"/>
    </location>
</feature>
<reference evidence="3 4" key="1">
    <citation type="submission" date="2020-03" db="EMBL/GenBank/DDBJ databases">
        <title>Draft Genome Sequence of Cudoniella acicularis.</title>
        <authorList>
            <person name="Buettner E."/>
            <person name="Kellner H."/>
        </authorList>
    </citation>
    <scope>NUCLEOTIDE SEQUENCE [LARGE SCALE GENOMIC DNA]</scope>
    <source>
        <strain evidence="3 4">DSM 108380</strain>
    </source>
</reference>
<evidence type="ECO:0000256" key="2">
    <source>
        <dbReference type="SAM" id="MobiDB-lite"/>
    </source>
</evidence>
<dbReference type="InterPro" id="IPR013320">
    <property type="entry name" value="ConA-like_dom_sf"/>
</dbReference>
<comment type="caution">
    <text evidence="3">The sequence shown here is derived from an EMBL/GenBank/DDBJ whole genome shotgun (WGS) entry which is preliminary data.</text>
</comment>
<sequence>MWLREWMGHSIARSDGNISTACISTTANKPITKGFNIRQRIETNKKEIFVATLDRKSLGGVDTHFIRGWLRFRAVVTIMPTSSLAAPNPGLKRRMQRRAGEPKQRTYQGSSMIAKELKADSTTSSSSASSSGIQLSENWSGAAITSPPSGQTFNGVSGTVTAPTPSIPSGVTATDGEYAASIWVGIDGDTYSTAILQTGFDLSVSSSGAVTYQAWYEWYPDYAYDFDLDISAGDVISMYVNATTTTSGSATVENLTTGKSATKEITSTSALGGENAEWIVEDFEQNNALVAFANFRNVTFSNCVAATSSSSEGVSSATIMDIENTSDQVLTSVTSISDSSFKVAYTAASTTSSSSGSSISGTAGSGTGTGTGNRSGFENGGGEGSGKGAFSLIGFKRWALSLLPLS</sequence>
<protein>
    <submittedName>
        <fullName evidence="3">Uncharacterized protein</fullName>
    </submittedName>
</protein>
<dbReference type="PANTHER" id="PTHR37536">
    <property type="entry name" value="PUTATIVE (AFU_ORTHOLOGUE AFUA_3G02970)-RELATED"/>
    <property type="match status" value="1"/>
</dbReference>
<feature type="compositionally biased region" description="Polar residues" evidence="2">
    <location>
        <begin position="146"/>
        <end position="170"/>
    </location>
</feature>
<name>A0A8H4RI40_9HELO</name>
<gene>
    <name evidence="3" type="ORF">G7Y89_g9574</name>
</gene>
<dbReference type="Pfam" id="PF01828">
    <property type="entry name" value="Peptidase_A4"/>
    <property type="match status" value="1"/>
</dbReference>
<evidence type="ECO:0000256" key="1">
    <source>
        <dbReference type="PIRSR" id="PIRSR600250-50"/>
    </source>
</evidence>
<dbReference type="GO" id="GO:0070007">
    <property type="term" value="F:glutamic-type endopeptidase activity"/>
    <property type="evidence" value="ECO:0007669"/>
    <property type="project" value="InterPro"/>
</dbReference>
<dbReference type="InterPro" id="IPR000250">
    <property type="entry name" value="Peptidase_G1"/>
</dbReference>
<evidence type="ECO:0000313" key="3">
    <source>
        <dbReference type="EMBL" id="KAF4628582.1"/>
    </source>
</evidence>
<feature type="region of interest" description="Disordered" evidence="2">
    <location>
        <begin position="351"/>
        <end position="382"/>
    </location>
</feature>
<dbReference type="EMBL" id="JAAMPI010000791">
    <property type="protein sequence ID" value="KAF4628582.1"/>
    <property type="molecule type" value="Genomic_DNA"/>
</dbReference>
<dbReference type="Gene3D" id="2.60.120.700">
    <property type="entry name" value="Peptidase G1"/>
    <property type="match status" value="1"/>
</dbReference>
<dbReference type="PANTHER" id="PTHR37536:SF1">
    <property type="entry name" value="ASPERGILLOPEPSIN, PUTAITVE (AFU_ORTHOLOGUE AFUA_7G01200)"/>
    <property type="match status" value="1"/>
</dbReference>
<dbReference type="Proteomes" id="UP000566819">
    <property type="component" value="Unassembled WGS sequence"/>
</dbReference>
<dbReference type="AlphaFoldDB" id="A0A8H4RI40"/>
<feature type="region of interest" description="Disordered" evidence="2">
    <location>
        <begin position="85"/>
        <end position="112"/>
    </location>
</feature>
<organism evidence="3 4">
    <name type="scientific">Cudoniella acicularis</name>
    <dbReference type="NCBI Taxonomy" id="354080"/>
    <lineage>
        <taxon>Eukaryota</taxon>
        <taxon>Fungi</taxon>
        <taxon>Dikarya</taxon>
        <taxon>Ascomycota</taxon>
        <taxon>Pezizomycotina</taxon>
        <taxon>Leotiomycetes</taxon>
        <taxon>Helotiales</taxon>
        <taxon>Tricladiaceae</taxon>
        <taxon>Cudoniella</taxon>
    </lineage>
</organism>
<accession>A0A8H4RI40</accession>
<proteinExistence type="predicted"/>
<dbReference type="GO" id="GO:0006508">
    <property type="term" value="P:proteolysis"/>
    <property type="evidence" value="ECO:0007669"/>
    <property type="project" value="InterPro"/>
</dbReference>
<feature type="active site" description="Proton acceptor" evidence="1">
    <location>
        <position position="281"/>
    </location>
</feature>
<dbReference type="OrthoDB" id="2862635at2759"/>
<feature type="region of interest" description="Disordered" evidence="2">
    <location>
        <begin position="140"/>
        <end position="170"/>
    </location>
</feature>
<dbReference type="SUPFAM" id="SSF49899">
    <property type="entry name" value="Concanavalin A-like lectins/glucanases"/>
    <property type="match status" value="1"/>
</dbReference>
<dbReference type="PRINTS" id="PR00977">
    <property type="entry name" value="SCYTLDPTASE"/>
</dbReference>
<dbReference type="InterPro" id="IPR038656">
    <property type="entry name" value="Peptidase_G1_sf"/>
</dbReference>
<keyword evidence="4" id="KW-1185">Reference proteome</keyword>